<dbReference type="InterPro" id="IPR025436">
    <property type="entry name" value="DUF4179"/>
</dbReference>
<accession>A0ABS1ET75</accession>
<dbReference type="Pfam" id="PF18705">
    <property type="entry name" value="DUF5643"/>
    <property type="match status" value="1"/>
</dbReference>
<evidence type="ECO:0000259" key="2">
    <source>
        <dbReference type="Pfam" id="PF13786"/>
    </source>
</evidence>
<evidence type="ECO:0000259" key="3">
    <source>
        <dbReference type="Pfam" id="PF18705"/>
    </source>
</evidence>
<comment type="caution">
    <text evidence="4">The sequence shown here is derived from an EMBL/GenBank/DDBJ whole genome shotgun (WGS) entry which is preliminary data.</text>
</comment>
<protein>
    <submittedName>
        <fullName evidence="4">DUF4179 domain-containing protein</fullName>
    </submittedName>
</protein>
<dbReference type="Pfam" id="PF13786">
    <property type="entry name" value="DUF4179"/>
    <property type="match status" value="1"/>
</dbReference>
<evidence type="ECO:0000313" key="4">
    <source>
        <dbReference type="EMBL" id="MBK1812589.1"/>
    </source>
</evidence>
<keyword evidence="5" id="KW-1185">Reference proteome</keyword>
<organism evidence="4 5">
    <name type="scientific">Clostridium yunnanense</name>
    <dbReference type="NCBI Taxonomy" id="2800325"/>
    <lineage>
        <taxon>Bacteria</taxon>
        <taxon>Bacillati</taxon>
        <taxon>Bacillota</taxon>
        <taxon>Clostridia</taxon>
        <taxon>Eubacteriales</taxon>
        <taxon>Clostridiaceae</taxon>
        <taxon>Clostridium</taxon>
    </lineage>
</organism>
<name>A0ABS1ET75_9CLOT</name>
<feature type="domain" description="DUF5643" evidence="3">
    <location>
        <begin position="243"/>
        <end position="331"/>
    </location>
</feature>
<dbReference type="Gene3D" id="2.60.40.1630">
    <property type="entry name" value="bacillus anthracis domain"/>
    <property type="match status" value="1"/>
</dbReference>
<keyword evidence="1" id="KW-1133">Transmembrane helix</keyword>
<feature type="domain" description="DUF4179" evidence="2">
    <location>
        <begin position="46"/>
        <end position="132"/>
    </location>
</feature>
<keyword evidence="1" id="KW-0812">Transmembrane</keyword>
<dbReference type="RefSeq" id="WP_200271930.1">
    <property type="nucleotide sequence ID" value="NZ_JAENHN010000048.1"/>
</dbReference>
<feature type="transmembrane region" description="Helical" evidence="1">
    <location>
        <begin position="50"/>
        <end position="68"/>
    </location>
</feature>
<gene>
    <name evidence="4" type="ORF">JHL18_18370</name>
</gene>
<proteinExistence type="predicted"/>
<sequence>MNDNIYELLNSSSFNEEEFGNIETDLTDLEIKQLKNNFRKNNKVFNKKKFMYIAASLAIFITVGTFTVKPAFAQSFIESIPVIDSLYEKLGYYKEFKDFSSYVGLSQEKDGYKFTIDKLMADDENVMVAMRIYKPGLNTEKSKDGKSINDFMITPYLPNSFELFMSAHNNSKIIDDNTLLVVTTFETDPSKKPPKRFDLSIEIHNTLVNDVSVKFILPVSREKIIKETISKENVGKISLSASEQIIIDRIKISPLGTSIKYTLPKGISDPNDFSFYLYDDKGRIYKDRSSRSMDEQTYISDYFPNIEKDFKKLYIVAYKTNLVDIQNDLSKANKYSEEISKKYDLKTFQNFKLNDFGNINVNNIERISNNIKFYIELNDPRNLLKQNFPIWLQNKNDEFDNSISFDDISFYKNQNSANNNDYIVEFKNINESKEYLYGVYAPYCNTLVQGEPLEVNLK</sequence>
<keyword evidence="1" id="KW-0472">Membrane</keyword>
<dbReference type="InterPro" id="IPR040680">
    <property type="entry name" value="DUF5643"/>
</dbReference>
<dbReference type="Proteomes" id="UP000596739">
    <property type="component" value="Unassembled WGS sequence"/>
</dbReference>
<evidence type="ECO:0000313" key="5">
    <source>
        <dbReference type="Proteomes" id="UP000596739"/>
    </source>
</evidence>
<dbReference type="EMBL" id="JAENHN010000048">
    <property type="protein sequence ID" value="MBK1812589.1"/>
    <property type="molecule type" value="Genomic_DNA"/>
</dbReference>
<evidence type="ECO:0000256" key="1">
    <source>
        <dbReference type="SAM" id="Phobius"/>
    </source>
</evidence>
<reference evidence="5" key="1">
    <citation type="submission" date="2021-01" db="EMBL/GenBank/DDBJ databases">
        <title>Genome public.</title>
        <authorList>
            <person name="Liu C."/>
            <person name="Sun Q."/>
        </authorList>
    </citation>
    <scope>NUCLEOTIDE SEQUENCE [LARGE SCALE GENOMIC DNA]</scope>
    <source>
        <strain evidence="5">YIM B02505</strain>
    </source>
</reference>